<dbReference type="EMBL" id="FQWM01000002">
    <property type="protein sequence ID" value="SHG86317.1"/>
    <property type="molecule type" value="Genomic_DNA"/>
</dbReference>
<evidence type="ECO:0000313" key="3">
    <source>
        <dbReference type="Proteomes" id="UP000184211"/>
    </source>
</evidence>
<organism evidence="2 3">
    <name type="scientific">Cognatishimia maritima</name>
    <dbReference type="NCBI Taxonomy" id="870908"/>
    <lineage>
        <taxon>Bacteria</taxon>
        <taxon>Pseudomonadati</taxon>
        <taxon>Pseudomonadota</taxon>
        <taxon>Alphaproteobacteria</taxon>
        <taxon>Rhodobacterales</taxon>
        <taxon>Paracoccaceae</taxon>
        <taxon>Cognatishimia</taxon>
    </lineage>
</organism>
<dbReference type="AlphaFoldDB" id="A0A1M5N9Z2"/>
<feature type="domain" description="ABM" evidence="1">
    <location>
        <begin position="2"/>
        <end position="90"/>
    </location>
</feature>
<dbReference type="InterPro" id="IPR007138">
    <property type="entry name" value="ABM_dom"/>
</dbReference>
<dbReference type="PANTHER" id="PTHR33336:SF1">
    <property type="entry name" value="(4S)-4-HYDROXY-5-PHOSPHONOOXYPENTANE-2,3-DIONE ISOMERASE"/>
    <property type="match status" value="1"/>
</dbReference>
<accession>A0A1M5N9Z2</accession>
<dbReference type="InterPro" id="IPR011008">
    <property type="entry name" value="Dimeric_a/b-barrel"/>
</dbReference>
<dbReference type="GO" id="GO:0005829">
    <property type="term" value="C:cytosol"/>
    <property type="evidence" value="ECO:0007669"/>
    <property type="project" value="TreeGrafter"/>
</dbReference>
<reference evidence="3" key="1">
    <citation type="submission" date="2016-11" db="EMBL/GenBank/DDBJ databases">
        <authorList>
            <person name="Varghese N."/>
            <person name="Submissions S."/>
        </authorList>
    </citation>
    <scope>NUCLEOTIDE SEQUENCE [LARGE SCALE GENOMIC DNA]</scope>
    <source>
        <strain evidence="3">DSM 28223</strain>
    </source>
</reference>
<dbReference type="Gene3D" id="3.30.70.100">
    <property type="match status" value="1"/>
</dbReference>
<keyword evidence="2" id="KW-0560">Oxidoreductase</keyword>
<protein>
    <submittedName>
        <fullName evidence="2">Quinol monooxygenase YgiN</fullName>
    </submittedName>
</protein>
<dbReference type="PANTHER" id="PTHR33336">
    <property type="entry name" value="QUINOL MONOOXYGENASE YGIN-RELATED"/>
    <property type="match status" value="1"/>
</dbReference>
<dbReference type="OrthoDB" id="9812754at2"/>
<keyword evidence="3" id="KW-1185">Reference proteome</keyword>
<dbReference type="InterPro" id="IPR050744">
    <property type="entry name" value="AI-2_Isomerase_LsrG"/>
</dbReference>
<dbReference type="STRING" id="870908.SAMN04488044_1465"/>
<evidence type="ECO:0000313" key="2">
    <source>
        <dbReference type="EMBL" id="SHG86317.1"/>
    </source>
</evidence>
<sequence>MFAVTVLFAIKPECIDDFMPLMHANARTSLQEEPECHQFDVCRGSDPCQVFLYEIYTDRAAFDLHLASDRFQAFDKAVSAMVASKSVQLFEEVTQ</sequence>
<name>A0A1M5N9Z2_9RHOB</name>
<dbReference type="RefSeq" id="WP_072792072.1">
    <property type="nucleotide sequence ID" value="NZ_FQWM01000002.1"/>
</dbReference>
<dbReference type="PROSITE" id="PS51725">
    <property type="entry name" value="ABM"/>
    <property type="match status" value="1"/>
</dbReference>
<keyword evidence="2" id="KW-0503">Monooxygenase</keyword>
<dbReference type="Pfam" id="PF03992">
    <property type="entry name" value="ABM"/>
    <property type="match status" value="1"/>
</dbReference>
<proteinExistence type="predicted"/>
<dbReference type="Proteomes" id="UP000184211">
    <property type="component" value="Unassembled WGS sequence"/>
</dbReference>
<evidence type="ECO:0000259" key="1">
    <source>
        <dbReference type="PROSITE" id="PS51725"/>
    </source>
</evidence>
<dbReference type="GO" id="GO:0004497">
    <property type="term" value="F:monooxygenase activity"/>
    <property type="evidence" value="ECO:0007669"/>
    <property type="project" value="UniProtKB-KW"/>
</dbReference>
<gene>
    <name evidence="2" type="ORF">SAMN04488044_1465</name>
</gene>
<dbReference type="SUPFAM" id="SSF54909">
    <property type="entry name" value="Dimeric alpha+beta barrel"/>
    <property type="match status" value="1"/>
</dbReference>